<protein>
    <recommendedName>
        <fullName evidence="4">Transporter, SSS family</fullName>
    </recommendedName>
</protein>
<reference evidence="2 3" key="1">
    <citation type="submission" date="2013-08" db="EMBL/GenBank/DDBJ databases">
        <authorList>
            <person name="Weinstock G."/>
            <person name="Sodergren E."/>
            <person name="Wylie T."/>
            <person name="Fulton L."/>
            <person name="Fulton R."/>
            <person name="Fronick C."/>
            <person name="O'Laughlin M."/>
            <person name="Godfrey J."/>
            <person name="Miner T."/>
            <person name="Herter B."/>
            <person name="Appelbaum E."/>
            <person name="Cordes M."/>
            <person name="Lek S."/>
            <person name="Wollam A."/>
            <person name="Pepin K.H."/>
            <person name="Palsikar V.B."/>
            <person name="Mitreva M."/>
            <person name="Wilson R.K."/>
        </authorList>
    </citation>
    <scope>NUCLEOTIDE SEQUENCE [LARGE SCALE GENOMIC DNA]</scope>
    <source>
        <strain evidence="2 3">ATCC 700627</strain>
    </source>
</reference>
<evidence type="ECO:0008006" key="4">
    <source>
        <dbReference type="Google" id="ProtNLM"/>
    </source>
</evidence>
<feature type="transmembrane region" description="Helical" evidence="1">
    <location>
        <begin position="309"/>
        <end position="331"/>
    </location>
</feature>
<sequence length="380" mass="41764">MYTAYFGPGFASGTQTVSYFNNKGWIGIFLGPALAGILCFVFSILLFEVNRIYQPMSYREAYNTIYRPKRLQLFFGTFKEIQVISVVLIALSAQISTTAILLNQIFGVPRIIGTIGFCILVLLFALLGAGVLRKMGAIFGTAVLLICAGVAIICLGNAIPLANNYLEKQVSYTSYGFSAPQAWFSMLTIVVFFMNGYDACVPASRGVLKTRKDVILQSTVTAVLCAGSTMIFTYIFSAGMPDIMKEDIPTLWAIDTLSNSGNFSKVLYAIFAIGAMVSSSVAFIFTVCNRFEPLLEKKWKASSISVRKFLIAIIFVLICTFGSSLGLINIIKYGYGGFTMIVGPVMLIPLIVSVLYRLWRDKKDGILDENCTLITKTSER</sequence>
<dbReference type="HOGENOM" id="CLU_039711_0_0_9"/>
<comment type="caution">
    <text evidence="2">The sequence shown here is derived from an EMBL/GenBank/DDBJ whole genome shotgun (WGS) entry which is preliminary data.</text>
</comment>
<evidence type="ECO:0000256" key="1">
    <source>
        <dbReference type="SAM" id="Phobius"/>
    </source>
</evidence>
<feature type="transmembrane region" description="Helical" evidence="1">
    <location>
        <begin position="337"/>
        <end position="359"/>
    </location>
</feature>
<feature type="transmembrane region" description="Helical" evidence="1">
    <location>
        <begin position="83"/>
        <end position="105"/>
    </location>
</feature>
<name>U2QMB7_9BACL</name>
<keyword evidence="3" id="KW-1185">Reference proteome</keyword>
<feature type="transmembrane region" description="Helical" evidence="1">
    <location>
        <begin position="139"/>
        <end position="162"/>
    </location>
</feature>
<feature type="transmembrane region" description="Helical" evidence="1">
    <location>
        <begin position="111"/>
        <end position="132"/>
    </location>
</feature>
<keyword evidence="1" id="KW-1133">Transmembrane helix</keyword>
<keyword evidence="1" id="KW-0812">Transmembrane</keyword>
<dbReference type="AlphaFoldDB" id="U2QMB7"/>
<dbReference type="EMBL" id="AWVP01000062">
    <property type="protein sequence ID" value="ERK57656.1"/>
    <property type="molecule type" value="Genomic_DNA"/>
</dbReference>
<gene>
    <name evidence="2" type="ORF">HMPREF1983_00981</name>
</gene>
<dbReference type="Proteomes" id="UP000016637">
    <property type="component" value="Unassembled WGS sequence"/>
</dbReference>
<proteinExistence type="predicted"/>
<feature type="transmembrane region" description="Helical" evidence="1">
    <location>
        <begin position="266"/>
        <end position="288"/>
    </location>
</feature>
<feature type="transmembrane region" description="Helical" evidence="1">
    <location>
        <begin position="182"/>
        <end position="202"/>
    </location>
</feature>
<evidence type="ECO:0000313" key="2">
    <source>
        <dbReference type="EMBL" id="ERK57656.1"/>
    </source>
</evidence>
<dbReference type="PANTHER" id="PTHR37814">
    <property type="entry name" value="CONSERVED MEMBRANE PROTEIN"/>
    <property type="match status" value="1"/>
</dbReference>
<feature type="transmembrane region" description="Helical" evidence="1">
    <location>
        <begin position="25"/>
        <end position="47"/>
    </location>
</feature>
<dbReference type="eggNOG" id="COG3949">
    <property type="taxonomic scope" value="Bacteria"/>
</dbReference>
<dbReference type="PANTHER" id="PTHR37814:SF1">
    <property type="entry name" value="MEMBRANE PROTEIN"/>
    <property type="match status" value="1"/>
</dbReference>
<evidence type="ECO:0000313" key="3">
    <source>
        <dbReference type="Proteomes" id="UP000016637"/>
    </source>
</evidence>
<keyword evidence="1" id="KW-0472">Membrane</keyword>
<organism evidence="2 3">
    <name type="scientific">Gemella bergeri ATCC 700627</name>
    <dbReference type="NCBI Taxonomy" id="1321820"/>
    <lineage>
        <taxon>Bacteria</taxon>
        <taxon>Bacillati</taxon>
        <taxon>Bacillota</taxon>
        <taxon>Bacilli</taxon>
        <taxon>Bacillales</taxon>
        <taxon>Gemellaceae</taxon>
        <taxon>Gemella</taxon>
    </lineage>
</organism>
<accession>U2QMB7</accession>
<feature type="transmembrane region" description="Helical" evidence="1">
    <location>
        <begin position="214"/>
        <end position="236"/>
    </location>
</feature>
<dbReference type="InterPro" id="IPR038728">
    <property type="entry name" value="YkvI-like"/>
</dbReference>
<dbReference type="PATRIC" id="fig|1321820.3.peg.954"/>